<dbReference type="PATRIC" id="fig|451644.5.peg.2383"/>
<dbReference type="AlphaFoldDB" id="A0A0J8UA56"/>
<feature type="compositionally biased region" description="Basic and acidic residues" evidence="1">
    <location>
        <begin position="91"/>
        <end position="106"/>
    </location>
</feature>
<gene>
    <name evidence="2" type="ORF">ACT17_11565</name>
</gene>
<feature type="compositionally biased region" description="Low complexity" evidence="1">
    <location>
        <begin position="159"/>
        <end position="173"/>
    </location>
</feature>
<feature type="region of interest" description="Disordered" evidence="1">
    <location>
        <begin position="84"/>
        <end position="147"/>
    </location>
</feature>
<proteinExistence type="predicted"/>
<comment type="caution">
    <text evidence="2">The sequence shown here is derived from an EMBL/GenBank/DDBJ whole genome shotgun (WGS) entry which is preliminary data.</text>
</comment>
<evidence type="ECO:0000313" key="2">
    <source>
        <dbReference type="EMBL" id="KMV18271.1"/>
    </source>
</evidence>
<feature type="region of interest" description="Disordered" evidence="1">
    <location>
        <begin position="159"/>
        <end position="227"/>
    </location>
</feature>
<accession>A0A0J8UA56</accession>
<dbReference type="EMBL" id="LFOD01000008">
    <property type="protein sequence ID" value="KMV18271.1"/>
    <property type="molecule type" value="Genomic_DNA"/>
</dbReference>
<sequence>MTTPTPAPSAEAITDALHDLGIDGSGAAEQAWRSQLEISTDLSRHLQSIVEAVGAAKQRAESALAEYTANAPTPAEIEAAQQELLAASTQDDPRNPQRLAEAENKLGELLARQQAAEDEYERDSTDNAQQLDSDRKTADEALSPEARAKLAQLLGALAGPPAAMPAGAPAGAPAGPPPAAGAPASGFTPMSGSGGEDSGFSPGGSYIDDEQPGQTHTSSNPAAVSSAPTLVNAATNAQVGAGSAPVATSGAPAAAASQPAAMHGGFMPPMAPGMGMGGAGQNGPKPDSDQRQSSSTLDRDELLNGDDLLNRSVKGRL</sequence>
<dbReference type="RefSeq" id="WP_048895710.1">
    <property type="nucleotide sequence ID" value="NZ_LFOD01000008.1"/>
</dbReference>
<reference evidence="2 3" key="1">
    <citation type="submission" date="2015-06" db="EMBL/GenBank/DDBJ databases">
        <title>Genome sequence of Mycobacterium conceptionense strain MLE.</title>
        <authorList>
            <person name="Greninger A.L."/>
            <person name="Cunningham G."/>
            <person name="Chiu C.Y."/>
            <person name="Miller S."/>
        </authorList>
    </citation>
    <scope>NUCLEOTIDE SEQUENCE [LARGE SCALE GENOMIC DNA]</scope>
    <source>
        <strain evidence="2 3">MLE</strain>
    </source>
</reference>
<organism evidence="2 3">
    <name type="scientific">Mycolicibacterium conceptionense</name>
    <dbReference type="NCBI Taxonomy" id="451644"/>
    <lineage>
        <taxon>Bacteria</taxon>
        <taxon>Bacillati</taxon>
        <taxon>Actinomycetota</taxon>
        <taxon>Actinomycetes</taxon>
        <taxon>Mycobacteriales</taxon>
        <taxon>Mycobacteriaceae</taxon>
        <taxon>Mycolicibacterium</taxon>
    </lineage>
</organism>
<evidence type="ECO:0000256" key="1">
    <source>
        <dbReference type="SAM" id="MobiDB-lite"/>
    </source>
</evidence>
<protein>
    <submittedName>
        <fullName evidence="2">Uncharacterized protein</fullName>
    </submittedName>
</protein>
<feature type="region of interest" description="Disordered" evidence="1">
    <location>
        <begin position="239"/>
        <end position="317"/>
    </location>
</feature>
<dbReference type="Proteomes" id="UP000037594">
    <property type="component" value="Unassembled WGS sequence"/>
</dbReference>
<evidence type="ECO:0000313" key="3">
    <source>
        <dbReference type="Proteomes" id="UP000037594"/>
    </source>
</evidence>
<name>A0A0J8UA56_9MYCO</name>
<feature type="compositionally biased region" description="Low complexity" evidence="1">
    <location>
        <begin position="240"/>
        <end position="268"/>
    </location>
</feature>
<feature type="compositionally biased region" description="Polar residues" evidence="1">
    <location>
        <begin position="212"/>
        <end position="227"/>
    </location>
</feature>